<dbReference type="PANTHER" id="PTHR43740:SF2">
    <property type="entry name" value="LEUCINE--TRNA LIGASE, MITOCHONDRIAL"/>
    <property type="match status" value="1"/>
</dbReference>
<evidence type="ECO:0000313" key="15">
    <source>
        <dbReference type="EMBL" id="OGL98827.1"/>
    </source>
</evidence>
<dbReference type="InterPro" id="IPR009080">
    <property type="entry name" value="tRNAsynth_Ia_anticodon-bd"/>
</dbReference>
<dbReference type="Pfam" id="PF13603">
    <property type="entry name" value="tRNA-synt_1_2"/>
    <property type="match status" value="1"/>
</dbReference>
<sequence length="813" mass="91739">MPSYNHLEIEPKWQKEWETNKAGEAVESDADAVYHLIMFPYPSGAGLHVGHVESYTAMDILSRKARMQGKNVLFPIGYDAFGLPAENYAVKTGVHPADTTKKTMETFRRQMKAVGLSFDWSREIATCDPAYYRWTQWLFLLFYKNDLAYRAKAPVNWCDGCNTVLANEQVVDGACERCKTTVVQKDLEQWFFRITKYADRLLAGIDAVDWPERIKSMQRHWIGRSDGVEVEFRGLRAEMTGEKGTERVHEAEFSIPVFTTRVDTLFGVSYIVLAPEHPLVDVLTTEENRDAVVAYRDQARKKSELERTQLEKDKSGVFIGTYAKHPLTGEDIPIWISDYVLVNYGTGAVMGVPAHDERDFIFAQKYAQGVNEVVAPPAGMEHDFAAEAYTDDGILVNSGEFDGMTSTEAKNAIATAIESAGKGKRVVNYHLRDWLVSRQRYWGAPIPIVWCEACGAQPVEPKDLPVLLPRDVDFMPTGRSPLVDSVSFHDVSCPKCGAGARRESDTMDTFVDSSWYYLRYTDPHNDDVLAEPERIRRWCPVDLYLGGAEHAVLHLLYSRFFAYALHDLGYVDFEEPFLKLRNQGLILGPDGEKMSKSLGNVVNPDEVIEQYGADTIRLYEMFMGPLEDAKPWDTSGIVGIRRFLDKVWMTRERVGDAKDAELTCLVQKTIKKISDDIEALKFNTAISQLMICANALHEREVVPRGAYETFVTLLAPFAPHLAEEIWHDLGHAESAFAQSWPEYDAELAKDALVAIAVQVNGRLRATIELSPDLPEKDVRDRALATENVEKFTDGKEIAKVIFIQGRLINIVVK</sequence>
<evidence type="ECO:0000259" key="12">
    <source>
        <dbReference type="Pfam" id="PF08264"/>
    </source>
</evidence>
<evidence type="ECO:0000256" key="3">
    <source>
        <dbReference type="ARBA" id="ARBA00022598"/>
    </source>
</evidence>
<comment type="similarity">
    <text evidence="1 9 10">Belongs to the class-I aminoacyl-tRNA synthetase family.</text>
</comment>
<dbReference type="GO" id="GO:0005524">
    <property type="term" value="F:ATP binding"/>
    <property type="evidence" value="ECO:0007669"/>
    <property type="project" value="UniProtKB-UniRule"/>
</dbReference>
<dbReference type="EC" id="6.1.1.4" evidence="9"/>
<dbReference type="InterPro" id="IPR015413">
    <property type="entry name" value="Methionyl/Leucyl_tRNA_Synth"/>
</dbReference>
<keyword evidence="7 9" id="KW-0030">Aminoacyl-tRNA synthetase</keyword>
<comment type="subcellular location">
    <subcellularLocation>
        <location evidence="9">Cytoplasm</location>
    </subcellularLocation>
</comment>
<dbReference type="SUPFAM" id="SSF47323">
    <property type="entry name" value="Anticodon-binding domain of a subclass of class I aminoacyl-tRNA synthetases"/>
    <property type="match status" value="1"/>
</dbReference>
<dbReference type="GO" id="GO:0002161">
    <property type="term" value="F:aminoacyl-tRNA deacylase activity"/>
    <property type="evidence" value="ECO:0007669"/>
    <property type="project" value="InterPro"/>
</dbReference>
<dbReference type="AlphaFoldDB" id="A0A1F7W9F3"/>
<dbReference type="CDD" id="cd07958">
    <property type="entry name" value="Anticodon_Ia_Leu_BEm"/>
    <property type="match status" value="1"/>
</dbReference>
<dbReference type="GO" id="GO:0004823">
    <property type="term" value="F:leucine-tRNA ligase activity"/>
    <property type="evidence" value="ECO:0007669"/>
    <property type="project" value="UniProtKB-UniRule"/>
</dbReference>
<dbReference type="Pfam" id="PF00133">
    <property type="entry name" value="tRNA-synt_1"/>
    <property type="match status" value="1"/>
</dbReference>
<comment type="catalytic activity">
    <reaction evidence="8 9">
        <text>tRNA(Leu) + L-leucine + ATP = L-leucyl-tRNA(Leu) + AMP + diphosphate</text>
        <dbReference type="Rhea" id="RHEA:11688"/>
        <dbReference type="Rhea" id="RHEA-COMP:9613"/>
        <dbReference type="Rhea" id="RHEA-COMP:9622"/>
        <dbReference type="ChEBI" id="CHEBI:30616"/>
        <dbReference type="ChEBI" id="CHEBI:33019"/>
        <dbReference type="ChEBI" id="CHEBI:57427"/>
        <dbReference type="ChEBI" id="CHEBI:78442"/>
        <dbReference type="ChEBI" id="CHEBI:78494"/>
        <dbReference type="ChEBI" id="CHEBI:456215"/>
        <dbReference type="EC" id="6.1.1.4"/>
    </reaction>
</comment>
<dbReference type="Gene3D" id="1.10.730.10">
    <property type="entry name" value="Isoleucyl-tRNA Synthetase, Domain 1"/>
    <property type="match status" value="1"/>
</dbReference>
<evidence type="ECO:0000256" key="9">
    <source>
        <dbReference type="HAMAP-Rule" id="MF_00049"/>
    </source>
</evidence>
<dbReference type="Gene3D" id="3.40.50.620">
    <property type="entry name" value="HUPs"/>
    <property type="match status" value="1"/>
</dbReference>
<dbReference type="FunFam" id="3.40.50.620:FF:000003">
    <property type="entry name" value="Leucine--tRNA ligase"/>
    <property type="match status" value="1"/>
</dbReference>
<dbReference type="Pfam" id="PF09334">
    <property type="entry name" value="tRNA-synt_1g"/>
    <property type="match status" value="1"/>
</dbReference>
<evidence type="ECO:0000259" key="14">
    <source>
        <dbReference type="Pfam" id="PF13603"/>
    </source>
</evidence>
<feature type="domain" description="Aminoacyl-tRNA synthetase class Ia" evidence="11">
    <location>
        <begin position="431"/>
        <end position="620"/>
    </location>
</feature>
<dbReference type="InterPro" id="IPR009008">
    <property type="entry name" value="Val/Leu/Ile-tRNA-synth_edit"/>
</dbReference>
<dbReference type="InterPro" id="IPR002302">
    <property type="entry name" value="Leu-tRNA-ligase"/>
</dbReference>
<name>A0A1F7W9F3_9BACT</name>
<dbReference type="PANTHER" id="PTHR43740">
    <property type="entry name" value="LEUCYL-TRNA SYNTHETASE"/>
    <property type="match status" value="1"/>
</dbReference>
<evidence type="ECO:0000256" key="6">
    <source>
        <dbReference type="ARBA" id="ARBA00022917"/>
    </source>
</evidence>
<dbReference type="InterPro" id="IPR014729">
    <property type="entry name" value="Rossmann-like_a/b/a_fold"/>
</dbReference>
<feature type="short sequence motif" description="'KMSKS' region" evidence="9">
    <location>
        <begin position="593"/>
        <end position="597"/>
    </location>
</feature>
<dbReference type="Gene3D" id="3.90.740.10">
    <property type="entry name" value="Valyl/Leucyl/Isoleucyl-tRNA synthetase, editing domain"/>
    <property type="match status" value="1"/>
</dbReference>
<dbReference type="InterPro" id="IPR025709">
    <property type="entry name" value="Leu_tRNA-synth_edit"/>
</dbReference>
<evidence type="ECO:0000259" key="11">
    <source>
        <dbReference type="Pfam" id="PF00133"/>
    </source>
</evidence>
<organism evidence="15 16">
    <name type="scientific">Candidatus Uhrbacteria bacterium RIFOXYB2_FULL_57_15</name>
    <dbReference type="NCBI Taxonomy" id="1802422"/>
    <lineage>
        <taxon>Bacteria</taxon>
        <taxon>Candidatus Uhriibacteriota</taxon>
    </lineage>
</organism>
<keyword evidence="3 9" id="KW-0436">Ligase</keyword>
<evidence type="ECO:0000256" key="7">
    <source>
        <dbReference type="ARBA" id="ARBA00023146"/>
    </source>
</evidence>
<dbReference type="EMBL" id="MGFE01000015">
    <property type="protein sequence ID" value="OGL98827.1"/>
    <property type="molecule type" value="Genomic_DNA"/>
</dbReference>
<comment type="caution">
    <text evidence="9">Lacks conserved residue(s) required for the propagation of feature annotation.</text>
</comment>
<dbReference type="SUPFAM" id="SSF50677">
    <property type="entry name" value="ValRS/IleRS/LeuRS editing domain"/>
    <property type="match status" value="1"/>
</dbReference>
<dbReference type="Pfam" id="PF08264">
    <property type="entry name" value="Anticodon_1"/>
    <property type="match status" value="1"/>
</dbReference>
<gene>
    <name evidence="9" type="primary">leuS</name>
    <name evidence="15" type="ORF">A2304_05025</name>
</gene>
<dbReference type="CDD" id="cd00812">
    <property type="entry name" value="LeuRS_core"/>
    <property type="match status" value="1"/>
</dbReference>
<proteinExistence type="inferred from homology"/>
<feature type="domain" description="Methionyl/Leucyl tRNA synthetase" evidence="13">
    <location>
        <begin position="39"/>
        <end position="181"/>
    </location>
</feature>
<evidence type="ECO:0000256" key="10">
    <source>
        <dbReference type="RuleBase" id="RU363035"/>
    </source>
</evidence>
<feature type="domain" description="Leucyl-tRNA synthetase editing" evidence="14">
    <location>
        <begin position="219"/>
        <end position="417"/>
    </location>
</feature>
<evidence type="ECO:0000256" key="8">
    <source>
        <dbReference type="ARBA" id="ARBA00047469"/>
    </source>
</evidence>
<accession>A0A1F7W9F3</accession>
<dbReference type="PROSITE" id="PS00178">
    <property type="entry name" value="AA_TRNA_LIGASE_I"/>
    <property type="match status" value="1"/>
</dbReference>
<comment type="caution">
    <text evidence="15">The sequence shown here is derived from an EMBL/GenBank/DDBJ whole genome shotgun (WGS) entry which is preliminary data.</text>
</comment>
<dbReference type="InterPro" id="IPR001412">
    <property type="entry name" value="aa-tRNA-synth_I_CS"/>
</dbReference>
<keyword evidence="4 9" id="KW-0547">Nucleotide-binding</keyword>
<evidence type="ECO:0000256" key="4">
    <source>
        <dbReference type="ARBA" id="ARBA00022741"/>
    </source>
</evidence>
<keyword evidence="6 9" id="KW-0648">Protein biosynthesis</keyword>
<dbReference type="GO" id="GO:0006429">
    <property type="term" value="P:leucyl-tRNA aminoacylation"/>
    <property type="evidence" value="ECO:0007669"/>
    <property type="project" value="UniProtKB-UniRule"/>
</dbReference>
<dbReference type="HAMAP" id="MF_00049_B">
    <property type="entry name" value="Leu_tRNA_synth_B"/>
    <property type="match status" value="1"/>
</dbReference>
<dbReference type="InterPro" id="IPR002300">
    <property type="entry name" value="aa-tRNA-synth_Ia"/>
</dbReference>
<keyword evidence="2 9" id="KW-0963">Cytoplasm</keyword>
<reference evidence="15 16" key="1">
    <citation type="journal article" date="2016" name="Nat. Commun.">
        <title>Thousands of microbial genomes shed light on interconnected biogeochemical processes in an aquifer system.</title>
        <authorList>
            <person name="Anantharaman K."/>
            <person name="Brown C.T."/>
            <person name="Hug L.A."/>
            <person name="Sharon I."/>
            <person name="Castelle C.J."/>
            <person name="Probst A.J."/>
            <person name="Thomas B.C."/>
            <person name="Singh A."/>
            <person name="Wilkins M.J."/>
            <person name="Karaoz U."/>
            <person name="Brodie E.L."/>
            <person name="Williams K.H."/>
            <person name="Hubbard S.S."/>
            <person name="Banfield J.F."/>
        </authorList>
    </citation>
    <scope>NUCLEOTIDE SEQUENCE [LARGE SCALE GENOMIC DNA]</scope>
</reference>
<dbReference type="PRINTS" id="PR00985">
    <property type="entry name" value="TRNASYNTHLEU"/>
</dbReference>
<protein>
    <recommendedName>
        <fullName evidence="9">Leucine--tRNA ligase</fullName>
        <ecNumber evidence="9">6.1.1.4</ecNumber>
    </recommendedName>
    <alternativeName>
        <fullName evidence="9">Leucyl-tRNA synthetase</fullName>
        <shortName evidence="9">LeuRS</shortName>
    </alternativeName>
</protein>
<feature type="domain" description="Methionyl/Valyl/Leucyl/Isoleucyl-tRNA synthetase anticodon-binding" evidence="12">
    <location>
        <begin position="666"/>
        <end position="776"/>
    </location>
</feature>
<keyword evidence="5 9" id="KW-0067">ATP-binding</keyword>
<evidence type="ECO:0000256" key="2">
    <source>
        <dbReference type="ARBA" id="ARBA00022490"/>
    </source>
</evidence>
<dbReference type="NCBIfam" id="TIGR00396">
    <property type="entry name" value="leuS_bact"/>
    <property type="match status" value="1"/>
</dbReference>
<feature type="binding site" evidence="9">
    <location>
        <position position="596"/>
    </location>
    <ligand>
        <name>ATP</name>
        <dbReference type="ChEBI" id="CHEBI:30616"/>
    </ligand>
</feature>
<dbReference type="Proteomes" id="UP000176501">
    <property type="component" value="Unassembled WGS sequence"/>
</dbReference>
<dbReference type="InterPro" id="IPR013155">
    <property type="entry name" value="M/V/L/I-tRNA-synth_anticd-bd"/>
</dbReference>
<dbReference type="SUPFAM" id="SSF52374">
    <property type="entry name" value="Nucleotidylyl transferase"/>
    <property type="match status" value="1"/>
</dbReference>
<evidence type="ECO:0000313" key="16">
    <source>
        <dbReference type="Proteomes" id="UP000176501"/>
    </source>
</evidence>
<evidence type="ECO:0000259" key="13">
    <source>
        <dbReference type="Pfam" id="PF09334"/>
    </source>
</evidence>
<dbReference type="GO" id="GO:0005829">
    <property type="term" value="C:cytosol"/>
    <property type="evidence" value="ECO:0007669"/>
    <property type="project" value="TreeGrafter"/>
</dbReference>
<evidence type="ECO:0000256" key="1">
    <source>
        <dbReference type="ARBA" id="ARBA00005594"/>
    </source>
</evidence>
<evidence type="ECO:0000256" key="5">
    <source>
        <dbReference type="ARBA" id="ARBA00022840"/>
    </source>
</evidence>
<dbReference type="FunFam" id="1.10.730.10:FF:000011">
    <property type="entry name" value="Leucine--tRNA ligase chloroplastic/mitochondrial"/>
    <property type="match status" value="1"/>
</dbReference>
<dbReference type="FunFam" id="3.40.50.620:FF:000056">
    <property type="entry name" value="Leucine--tRNA ligase"/>
    <property type="match status" value="1"/>
</dbReference>